<keyword evidence="6" id="KW-0496">Mitochondrion</keyword>
<feature type="transmembrane region" description="Helical" evidence="12">
    <location>
        <begin position="127"/>
        <end position="147"/>
    </location>
</feature>
<dbReference type="GeneTree" id="ENSGT00940000164282"/>
<gene>
    <name evidence="13" type="primary">LOC115361722</name>
</gene>
<comment type="subcellular location">
    <subcellularLocation>
        <location evidence="2">Endoplasmic reticulum membrane</location>
        <topology evidence="2">Single-pass membrane protein</topology>
    </subcellularLocation>
    <subcellularLocation>
        <location evidence="1">Mitochondrion membrane</location>
        <topology evidence="1">Single-pass membrane protein</topology>
    </subcellularLocation>
</comment>
<dbReference type="OrthoDB" id="8810754at2759"/>
<dbReference type="Ensembl" id="ENSMMDT00005036397.1">
    <property type="protein sequence ID" value="ENSMMDP00005035618.1"/>
    <property type="gene ID" value="ENSMMDG00005016726.1"/>
</dbReference>
<dbReference type="InterPro" id="IPR011029">
    <property type="entry name" value="DEATH-like_dom_sf"/>
</dbReference>
<keyword evidence="3 12" id="KW-0812">Transmembrane</keyword>
<keyword evidence="8" id="KW-1015">Disulfide bond</keyword>
<name>A0A667ZAJ6_9TELE</name>
<keyword evidence="4" id="KW-0256">Endoplasmic reticulum</keyword>
<keyword evidence="7 12" id="KW-0472">Membrane</keyword>
<dbReference type="GO" id="GO:0031966">
    <property type="term" value="C:mitochondrial membrane"/>
    <property type="evidence" value="ECO:0007669"/>
    <property type="project" value="UniProtKB-SubCell"/>
</dbReference>
<dbReference type="InParanoid" id="A0A667ZAJ6"/>
<reference evidence="13" key="1">
    <citation type="submission" date="2019-06" db="EMBL/GenBank/DDBJ databases">
        <authorList>
            <consortium name="Wellcome Sanger Institute Data Sharing"/>
        </authorList>
    </citation>
    <scope>NUCLEOTIDE SEQUENCE [LARGE SCALE GENOMIC DNA]</scope>
</reference>
<evidence type="ECO:0000256" key="1">
    <source>
        <dbReference type="ARBA" id="ARBA00004304"/>
    </source>
</evidence>
<keyword evidence="14" id="KW-1185">Reference proteome</keyword>
<evidence type="ECO:0000256" key="9">
    <source>
        <dbReference type="ARBA" id="ARBA00064785"/>
    </source>
</evidence>
<dbReference type="SUPFAM" id="SSF47986">
    <property type="entry name" value="DEATH domain"/>
    <property type="match status" value="1"/>
</dbReference>
<accession>A0A667ZAJ6</accession>
<dbReference type="PANTHER" id="PTHR34765:SF1">
    <property type="entry name" value="CASPASE RECRUITMENT DOMAIN-CONTAINING PROTEIN 19"/>
    <property type="match status" value="1"/>
</dbReference>
<dbReference type="CDD" id="cd13785">
    <property type="entry name" value="CARD_BinCARD_like"/>
    <property type="match status" value="1"/>
</dbReference>
<keyword evidence="5 12" id="KW-1133">Transmembrane helix</keyword>
<dbReference type="RefSeq" id="XP_029911166.1">
    <property type="nucleotide sequence ID" value="XM_030055306.1"/>
</dbReference>
<reference evidence="13" key="3">
    <citation type="submission" date="2025-09" db="UniProtKB">
        <authorList>
            <consortium name="Ensembl"/>
        </authorList>
    </citation>
    <scope>IDENTIFICATION</scope>
</reference>
<evidence type="ECO:0000313" key="14">
    <source>
        <dbReference type="Proteomes" id="UP000472263"/>
    </source>
</evidence>
<reference evidence="13" key="2">
    <citation type="submission" date="2025-08" db="UniProtKB">
        <authorList>
            <consortium name="Ensembl"/>
        </authorList>
    </citation>
    <scope>IDENTIFICATION</scope>
</reference>
<evidence type="ECO:0000256" key="8">
    <source>
        <dbReference type="ARBA" id="ARBA00023157"/>
    </source>
</evidence>
<evidence type="ECO:0000256" key="4">
    <source>
        <dbReference type="ARBA" id="ARBA00022824"/>
    </source>
</evidence>
<evidence type="ECO:0000256" key="5">
    <source>
        <dbReference type="ARBA" id="ARBA00022989"/>
    </source>
</evidence>
<dbReference type="GeneID" id="115361722"/>
<evidence type="ECO:0000256" key="7">
    <source>
        <dbReference type="ARBA" id="ARBA00023136"/>
    </source>
</evidence>
<protein>
    <recommendedName>
        <fullName evidence="10">Caspase recruitment domain-containing protein 19</fullName>
    </recommendedName>
    <alternativeName>
        <fullName evidence="11">Bcl10-interacting CARD protein</fullName>
    </alternativeName>
</protein>
<evidence type="ECO:0000256" key="11">
    <source>
        <dbReference type="ARBA" id="ARBA00083642"/>
    </source>
</evidence>
<evidence type="ECO:0000256" key="2">
    <source>
        <dbReference type="ARBA" id="ARBA00004389"/>
    </source>
</evidence>
<evidence type="ECO:0000256" key="6">
    <source>
        <dbReference type="ARBA" id="ARBA00023128"/>
    </source>
</evidence>
<dbReference type="GO" id="GO:0005789">
    <property type="term" value="C:endoplasmic reticulum membrane"/>
    <property type="evidence" value="ECO:0007669"/>
    <property type="project" value="UniProtKB-SubCell"/>
</dbReference>
<evidence type="ECO:0000313" key="13">
    <source>
        <dbReference type="Ensembl" id="ENSMMDP00005035618.1"/>
    </source>
</evidence>
<evidence type="ECO:0000256" key="3">
    <source>
        <dbReference type="ARBA" id="ARBA00022692"/>
    </source>
</evidence>
<dbReference type="FunFam" id="1.10.533.10:FF:000015">
    <property type="entry name" value="Caspase recruitment domain-containing protein 19"/>
    <property type="match status" value="1"/>
</dbReference>
<dbReference type="Gene3D" id="1.10.533.10">
    <property type="entry name" value="Death Domain, Fas"/>
    <property type="match status" value="1"/>
</dbReference>
<evidence type="ECO:0000256" key="12">
    <source>
        <dbReference type="SAM" id="Phobius"/>
    </source>
</evidence>
<dbReference type="PANTHER" id="PTHR34765">
    <property type="entry name" value="CASPASE RECRUITMENT DOMAIN-CONTAINING PROTEIN 19"/>
    <property type="match status" value="1"/>
</dbReference>
<proteinExistence type="predicted"/>
<dbReference type="InterPro" id="IPR043574">
    <property type="entry name" value="CARD19"/>
</dbReference>
<dbReference type="Proteomes" id="UP000472263">
    <property type="component" value="Chromosome 7"/>
</dbReference>
<organism evidence="13 14">
    <name type="scientific">Myripristis murdjan</name>
    <name type="common">pinecone soldierfish</name>
    <dbReference type="NCBI Taxonomy" id="586833"/>
    <lineage>
        <taxon>Eukaryota</taxon>
        <taxon>Metazoa</taxon>
        <taxon>Chordata</taxon>
        <taxon>Craniata</taxon>
        <taxon>Vertebrata</taxon>
        <taxon>Euteleostomi</taxon>
        <taxon>Actinopterygii</taxon>
        <taxon>Neopterygii</taxon>
        <taxon>Teleostei</taxon>
        <taxon>Neoteleostei</taxon>
        <taxon>Acanthomorphata</taxon>
        <taxon>Holocentriformes</taxon>
        <taxon>Holocentridae</taxon>
        <taxon>Myripristis</taxon>
    </lineage>
</organism>
<comment type="subunit">
    <text evidence="9">Associates with BCL10 by CARD-CARD interaction.</text>
</comment>
<sequence length="186" mass="21325">MADVDGYHEQLQRDAQFLCSDLRMDTDLVDKLVLQLNRIYPQILTDKEAHKFRNLSVPTKVRLAELLKHLQVKGEEACHEFYRGLHIHAEDIYFSLPTRVKRRELADPKWTNTVAIRRERYVLNDRGPMFFLSCLSFAVGLAMLYYYGEGDTLRGTSPLLHCSAAGLSKGAKDVFISYADVGTKKK</sequence>
<evidence type="ECO:0000256" key="10">
    <source>
        <dbReference type="ARBA" id="ARBA00067938"/>
    </source>
</evidence>
<dbReference type="InterPro" id="IPR042146">
    <property type="entry name" value="CARD_BinCARD"/>
</dbReference>
<dbReference type="AlphaFoldDB" id="A0A667ZAJ6"/>